<dbReference type="KEGG" id="asem:NNL22_18465"/>
<feature type="transmembrane region" description="Helical" evidence="2">
    <location>
        <begin position="256"/>
        <end position="277"/>
    </location>
</feature>
<feature type="compositionally biased region" description="Basic and acidic residues" evidence="1">
    <location>
        <begin position="93"/>
        <end position="105"/>
    </location>
</feature>
<dbReference type="InterPro" id="IPR012666">
    <property type="entry name" value="CbtA_put"/>
</dbReference>
<proteinExistence type="predicted"/>
<feature type="transmembrane region" description="Helical" evidence="2">
    <location>
        <begin position="148"/>
        <end position="166"/>
    </location>
</feature>
<feature type="transmembrane region" description="Helical" evidence="2">
    <location>
        <begin position="117"/>
        <end position="136"/>
    </location>
</feature>
<feature type="compositionally biased region" description="Basic and acidic residues" evidence="1">
    <location>
        <begin position="58"/>
        <end position="70"/>
    </location>
</feature>
<dbReference type="Proteomes" id="UP001164472">
    <property type="component" value="Chromosome"/>
</dbReference>
<evidence type="ECO:0000313" key="3">
    <source>
        <dbReference type="EMBL" id="UZW74980.1"/>
    </source>
</evidence>
<gene>
    <name evidence="3" type="ORF">NNL22_18465</name>
</gene>
<dbReference type="EMBL" id="CP101527">
    <property type="protein sequence ID" value="UZW74980.1"/>
    <property type="molecule type" value="Genomic_DNA"/>
</dbReference>
<keyword evidence="4" id="KW-1185">Reference proteome</keyword>
<keyword evidence="2" id="KW-0812">Transmembrane</keyword>
<feature type="region of interest" description="Disordered" evidence="1">
    <location>
        <begin position="50"/>
        <end position="73"/>
    </location>
</feature>
<dbReference type="Pfam" id="PF09490">
    <property type="entry name" value="CbtA"/>
    <property type="match status" value="1"/>
</dbReference>
<dbReference type="RefSeq" id="WP_251812358.1">
    <property type="nucleotide sequence ID" value="NZ_CP101527.1"/>
</dbReference>
<name>A0A9E8HIH2_9ALTE</name>
<reference evidence="3" key="1">
    <citation type="submission" date="2022-07" db="EMBL/GenBank/DDBJ databases">
        <title>Alkalimarinus sp. nov., isolated from gut of a Alitta virens.</title>
        <authorList>
            <person name="Yang A.I."/>
            <person name="Shin N.-R."/>
        </authorList>
    </citation>
    <scope>NUCLEOTIDE SEQUENCE</scope>
    <source>
        <strain evidence="3">FA028</strain>
    </source>
</reference>
<feature type="region of interest" description="Disordered" evidence="1">
    <location>
        <begin position="88"/>
        <end position="107"/>
    </location>
</feature>
<feature type="transmembrane region" description="Helical" evidence="2">
    <location>
        <begin position="186"/>
        <end position="204"/>
    </location>
</feature>
<dbReference type="AlphaFoldDB" id="A0A9E8HIH2"/>
<organism evidence="3 4">
    <name type="scientific">Alkalimarinus sediminis</name>
    <dbReference type="NCBI Taxonomy" id="1632866"/>
    <lineage>
        <taxon>Bacteria</taxon>
        <taxon>Pseudomonadati</taxon>
        <taxon>Pseudomonadota</taxon>
        <taxon>Gammaproteobacteria</taxon>
        <taxon>Alteromonadales</taxon>
        <taxon>Alteromonadaceae</taxon>
        <taxon>Alkalimarinus</taxon>
    </lineage>
</organism>
<keyword evidence="2" id="KW-1133">Transmembrane helix</keyword>
<accession>A0A9E8HIH2</accession>
<dbReference type="NCBIfam" id="TIGR02458">
    <property type="entry name" value="CbtA"/>
    <property type="match status" value="1"/>
</dbReference>
<evidence type="ECO:0000256" key="2">
    <source>
        <dbReference type="SAM" id="Phobius"/>
    </source>
</evidence>
<keyword evidence="2" id="KW-0472">Membrane</keyword>
<evidence type="ECO:0000313" key="4">
    <source>
        <dbReference type="Proteomes" id="UP001164472"/>
    </source>
</evidence>
<evidence type="ECO:0000256" key="1">
    <source>
        <dbReference type="SAM" id="MobiDB-lite"/>
    </source>
</evidence>
<protein>
    <submittedName>
        <fullName evidence="3">CbtA family protein</fullName>
    </submittedName>
</protein>
<sequence>MFFRNIVFAAVAAGLFAGIILGTLQHFQVTPIILGAELYEVAEETTLSTSISTSDSAMAHDHSNPEHHTPENISGHFEALKHDASTSAATDAHIQEHQGHSHDPEAWSPEDGAERTFFTFLSTTLMAIGFALIIISGMSLSGKDSIKAGVLWGLAGYAAFFLAPALGLPPEIPGMEAAALEGRQSWWLLAVTFTALGLGVLAFGKGAFRWGGLLIVATPQILGAPQPEMHGFAHPDASAVAALEALVDQFVMTTTIVNGVFWICLGLLCGVAINTLFKLPNEESTSAA</sequence>